<sequence length="2076" mass="224098">MPAGELSRPPFLMANGLKWMRAEIDAALHRVRLLLDQHQEAPQEGDALLDALALLVQVHGALAMVRSLGAAQLAGELREATEDVLHDRAARPDETLAAVSGATLQLSDYLDGLLLGQPDRAAVLQPVIAELRLARGRPALTEADLFVAQMLELAPELPVPEQPPRTPGNAAIVARKLLQPFQTLLLQWLKGQDSDAALARLCRVCEQVAAQAVEPAVYLLWSACAAATDSLRAKPMADSLELKRWFGRMGQQLKLLAEQGETVAARQSGETVWRLIGHAAALDYSGPRWQPLFEALPLIGSVPAEPQLSEARRRLRGPNTRLLEKVTEEVRRDLAQIKDEIDLARRASQLQPDTFAGTRERTLRVSRTLALLGLSQLEQVLVNQAAGLDELTASADSEGRWIRLATALLTVEHSIENALLRPLRQLRPDGTATPELEIEVPHSRDLHEGIAALLREMLVDLARLKALLDGYVKDGSQPASEEPAQLLNEVAAGLVMLDRERAGILAARLEQWLRVAAFPKLRSDPEEAARFAEAITGLEIYIEALRDSLPSTERLLDELGLAIERLRFDAQEEAPESTDRAEAELLALVTQTEAELTSPQAVEPPAPLVASLSAAEEDPEIRAIFLEEAEEVHEFLLRALPAFRRAPQNRDGLADIRRAFHTLKGSGRMVGADQIGELGWALEQLLNRCLEGALPTNQAVVEAVERAVQLLPTLLGRFRQGAELASQPEAQALIAHAQFLASGRAPQMIEDEVLSVFREDAQDRLAYLSQWLDTEAVLDVDPEAVRALHTLKGSAAVVNASPLSELAAAFEALLEGLRESELPIPPELRALLQEALPVLREWVARAGTAELPPADDWLARIEAARGFLPPPGEGGGSQRREAFANAAFDQLQGLEQQLIAWAGAAGDGRHADHMASAAAALQGLAREAGCGALTVAAGALAERLARHDGLAPEAQFFQTLAEALEQFYQYLDRFREGSLRDNGRALAERLSRLPARAEPLPPAGEITLGATPEGELIQVLAFSSAEAASSAAGANSEDAGWTEPEIEPATPSEPAPVIEPPAQPLDPELAEIFQSEAAELFEELREGLADWRLAGLQNPPEGLLRALHTLKGSARMAGLLSLGDVAQQLESRLSQVATGRQDGALTHAALLAAVPAMEQAVAEVPVQALVEAPAAEAVAELPPVLYQTLSTPPPQLSTGFDPAATLASVPAGELPSPGAWDWPAAPAPEPLESEQAGVFEQLPELEARSALPDLNEHPALNAEPDGEFLGAPVARREKKTVVVSEGEIDPELANIFVAEATEMLEAIDSGLNSWSRDYRDEEAVRELQRALHTLKGGARMTGFSHMGDLAHNLETEIGVLALRGTPPSSAEQQSLREQLETMEHLHDALARGHYSVTVRESEAPAEVDFPVEMEAPATITEPAPVVAPLPLSGAPPGWRPELYWRPQEEGNALSGRRELARVPVEALDSMLNEAGEISIFRSRLEQQNAALQAQLNEMTQTVLRLREQLRLLDVETEAQIAARGLGAQGPDRYAQDFDPLEMDRYSRMQELSRALAESVNDFASVKTSMEQAVDEAQGLLQQQARVGAAVQQGLMATLMVPFSRQVARLQRVVRQTAQEEGKYAEVVFSGVESELDRNVLERMTAPLEHLLRNAVVHGLETPEQRALAEKSPVGTVMVSLKREGTQLAMEIADDGRGLDFAAIRRKAIEKGLMPADAKLADEDVAQFIFESGFSTAGNLTQNAGRGVGTDVVASEVKQLGGALELRSVPGRGTRFIIRLPLSLALSQALMVAVGHESYALPLTAIDGIARIPVSLLAQASVEGALSFSYGGHDYRVRHLADLIDLPVTAPPPEARTVPAVLVRLGEGLGGGERRAALIVDGLLGNREVVSKAVGPQLSSISGVAGATILPNGQVVLILDPAALIVDRARRKLIAEAAARAAANAELDEVDREGELILVVDDSITMRRVAERLLLRHGFRVLTAKDGLDAIALLQTETPSAILLDIEMPRADGFEVAGFVRNSERIAGVPILMITSRSGEKHRARAASLGVNRYLIKPYQEDQLMTEVRSVLAEQRV</sequence>
<dbReference type="PRINTS" id="PR00344">
    <property type="entry name" value="BCTRLSENSOR"/>
</dbReference>
<dbReference type="SMART" id="SM01231">
    <property type="entry name" value="H-kinase_dim"/>
    <property type="match status" value="1"/>
</dbReference>
<dbReference type="SUPFAM" id="SSF55874">
    <property type="entry name" value="ATPase domain of HSP90 chaperone/DNA topoisomerase II/histidine kinase"/>
    <property type="match status" value="1"/>
</dbReference>
<dbReference type="InterPro" id="IPR036890">
    <property type="entry name" value="HATPase_C_sf"/>
</dbReference>
<proteinExistence type="predicted"/>
<feature type="modified residue" description="Phosphohistidine" evidence="9">
    <location>
        <position position="1108"/>
    </location>
</feature>
<dbReference type="Proteomes" id="UP000282106">
    <property type="component" value="Unassembled WGS sequence"/>
</dbReference>
<keyword evidence="6" id="KW-0418">Kinase</keyword>
<evidence type="ECO:0000313" key="17">
    <source>
        <dbReference type="EMBL" id="ROH89039.1"/>
    </source>
</evidence>
<dbReference type="Pfam" id="PF01627">
    <property type="entry name" value="Hpt"/>
    <property type="match status" value="4"/>
</dbReference>
<dbReference type="PROSITE" id="PS50109">
    <property type="entry name" value="HIS_KIN"/>
    <property type="match status" value="1"/>
</dbReference>
<feature type="modified residue" description="4-aspartylphosphate" evidence="10">
    <location>
        <position position="2004"/>
    </location>
</feature>
<dbReference type="EC" id="2.7.13.3" evidence="2"/>
<dbReference type="Pfam" id="PF26379">
    <property type="entry name" value="FimL_2nd"/>
    <property type="match status" value="1"/>
</dbReference>
<dbReference type="SUPFAM" id="SSF52172">
    <property type="entry name" value="CheY-like"/>
    <property type="match status" value="1"/>
</dbReference>
<dbReference type="GO" id="GO:0000155">
    <property type="term" value="F:phosphorelay sensor kinase activity"/>
    <property type="evidence" value="ECO:0007669"/>
    <property type="project" value="InterPro"/>
</dbReference>
<dbReference type="InterPro" id="IPR058661">
    <property type="entry name" value="FimL_2nd"/>
</dbReference>
<reference evidence="17 18" key="1">
    <citation type="submission" date="2018-10" db="EMBL/GenBank/DDBJ databases">
        <authorList>
            <person name="Chen W.-M."/>
        </authorList>
    </citation>
    <scope>NUCLEOTIDE SEQUENCE [LARGE SCALE GENOMIC DNA]</scope>
    <source>
        <strain evidence="17 18">THS-13</strain>
    </source>
</reference>
<dbReference type="EMBL" id="RJVO01000005">
    <property type="protein sequence ID" value="ROH89039.1"/>
    <property type="molecule type" value="Genomic_DNA"/>
</dbReference>
<feature type="domain" description="Response regulatory" evidence="14">
    <location>
        <begin position="1955"/>
        <end position="2071"/>
    </location>
</feature>
<dbReference type="PROSITE" id="PS50110">
    <property type="entry name" value="RESPONSE_REGULATORY"/>
    <property type="match status" value="1"/>
</dbReference>
<accession>A0A3N0V8J3</accession>
<dbReference type="InterPro" id="IPR008207">
    <property type="entry name" value="Sig_transdc_His_kin_Hpt_dom"/>
</dbReference>
<dbReference type="InterPro" id="IPR051315">
    <property type="entry name" value="Bact_Chemotaxis_CheA"/>
</dbReference>
<evidence type="ECO:0000256" key="5">
    <source>
        <dbReference type="ARBA" id="ARBA00022679"/>
    </source>
</evidence>
<evidence type="ECO:0000259" key="16">
    <source>
        <dbReference type="PROSITE" id="PS50894"/>
    </source>
</evidence>
<keyword evidence="18" id="KW-1185">Reference proteome</keyword>
<dbReference type="PANTHER" id="PTHR43395">
    <property type="entry name" value="SENSOR HISTIDINE KINASE CHEA"/>
    <property type="match status" value="1"/>
</dbReference>
<protein>
    <recommendedName>
        <fullName evidence="3">Chemotaxis protein CheA</fullName>
        <ecNumber evidence="2">2.7.13.3</ecNumber>
    </recommendedName>
</protein>
<feature type="domain" description="HPt" evidence="16">
    <location>
        <begin position="746"/>
        <end position="846"/>
    </location>
</feature>
<feature type="domain" description="HPt" evidence="16">
    <location>
        <begin position="614"/>
        <end position="718"/>
    </location>
</feature>
<dbReference type="SMART" id="SM00260">
    <property type="entry name" value="CheW"/>
    <property type="match status" value="1"/>
</dbReference>
<evidence type="ECO:0000256" key="1">
    <source>
        <dbReference type="ARBA" id="ARBA00000085"/>
    </source>
</evidence>
<feature type="coiled-coil region" evidence="11">
    <location>
        <begin position="1481"/>
        <end position="1515"/>
    </location>
</feature>
<dbReference type="InterPro" id="IPR036641">
    <property type="entry name" value="HPT_dom_sf"/>
</dbReference>
<dbReference type="SUPFAM" id="SSF50341">
    <property type="entry name" value="CheW-like"/>
    <property type="match status" value="1"/>
</dbReference>
<dbReference type="GO" id="GO:0006935">
    <property type="term" value="P:chemotaxis"/>
    <property type="evidence" value="ECO:0007669"/>
    <property type="project" value="InterPro"/>
</dbReference>
<feature type="domain" description="CheW-like" evidence="15">
    <location>
        <begin position="1785"/>
        <end position="1929"/>
    </location>
</feature>
<dbReference type="SMART" id="SM00448">
    <property type="entry name" value="REC"/>
    <property type="match status" value="1"/>
</dbReference>
<evidence type="ECO:0000259" key="13">
    <source>
        <dbReference type="PROSITE" id="PS50109"/>
    </source>
</evidence>
<feature type="modified residue" description="Phosphohistidine" evidence="9">
    <location>
        <position position="789"/>
    </location>
</feature>
<evidence type="ECO:0000256" key="8">
    <source>
        <dbReference type="ARBA" id="ARBA00035100"/>
    </source>
</evidence>
<evidence type="ECO:0000256" key="10">
    <source>
        <dbReference type="PROSITE-ProRule" id="PRU00169"/>
    </source>
</evidence>
<feature type="modified residue" description="Phosphohistidine" evidence="9">
    <location>
        <position position="1332"/>
    </location>
</feature>
<evidence type="ECO:0000313" key="18">
    <source>
        <dbReference type="Proteomes" id="UP000282106"/>
    </source>
</evidence>
<dbReference type="CDD" id="cd00088">
    <property type="entry name" value="HPT"/>
    <property type="match status" value="4"/>
</dbReference>
<dbReference type="Pfam" id="PF02518">
    <property type="entry name" value="HATPase_c"/>
    <property type="match status" value="1"/>
</dbReference>
<feature type="modified residue" description="Phosphohistidine" evidence="9">
    <location>
        <position position="661"/>
    </location>
</feature>
<keyword evidence="11" id="KW-0175">Coiled coil</keyword>
<evidence type="ECO:0000256" key="6">
    <source>
        <dbReference type="ARBA" id="ARBA00022777"/>
    </source>
</evidence>
<dbReference type="InterPro" id="IPR002545">
    <property type="entry name" value="CheW-lke_dom"/>
</dbReference>
<dbReference type="InterPro" id="IPR003594">
    <property type="entry name" value="HATPase_dom"/>
</dbReference>
<dbReference type="Gene3D" id="3.40.50.2300">
    <property type="match status" value="1"/>
</dbReference>
<dbReference type="CDD" id="cd00156">
    <property type="entry name" value="REC"/>
    <property type="match status" value="1"/>
</dbReference>
<evidence type="ECO:0000259" key="14">
    <source>
        <dbReference type="PROSITE" id="PS50110"/>
    </source>
</evidence>
<dbReference type="InParanoid" id="A0A3N0V8J3"/>
<dbReference type="FunFam" id="3.30.565.10:FF:000016">
    <property type="entry name" value="Chemotaxis protein CheA, putative"/>
    <property type="match status" value="1"/>
</dbReference>
<evidence type="ECO:0000256" key="11">
    <source>
        <dbReference type="SAM" id="Coils"/>
    </source>
</evidence>
<evidence type="ECO:0000259" key="15">
    <source>
        <dbReference type="PROSITE" id="PS50851"/>
    </source>
</evidence>
<dbReference type="Pfam" id="PF00072">
    <property type="entry name" value="Response_reg"/>
    <property type="match status" value="1"/>
</dbReference>
<keyword evidence="5" id="KW-0808">Transferase</keyword>
<dbReference type="GO" id="GO:0005737">
    <property type="term" value="C:cytoplasm"/>
    <property type="evidence" value="ECO:0007669"/>
    <property type="project" value="InterPro"/>
</dbReference>
<dbReference type="InterPro" id="IPR011006">
    <property type="entry name" value="CheY-like_superfamily"/>
</dbReference>
<dbReference type="InterPro" id="IPR005467">
    <property type="entry name" value="His_kinase_dom"/>
</dbReference>
<dbReference type="SMART" id="SM00387">
    <property type="entry name" value="HATPase_c"/>
    <property type="match status" value="1"/>
</dbReference>
<keyword evidence="4 10" id="KW-0597">Phosphoprotein</keyword>
<dbReference type="SUPFAM" id="SSF47226">
    <property type="entry name" value="Histidine-containing phosphotransfer domain, HPT domain"/>
    <property type="match status" value="6"/>
</dbReference>
<dbReference type="Gene3D" id="1.20.120.160">
    <property type="entry name" value="HPT domain"/>
    <property type="match status" value="5"/>
</dbReference>
<dbReference type="Gene3D" id="2.30.30.40">
    <property type="entry name" value="SH3 Domains"/>
    <property type="match status" value="1"/>
</dbReference>
<feature type="domain" description="Histidine kinase" evidence="13">
    <location>
        <begin position="1647"/>
        <end position="1783"/>
    </location>
</feature>
<dbReference type="Gene3D" id="3.30.565.10">
    <property type="entry name" value="Histidine kinase-like ATPase, C-terminal domain"/>
    <property type="match status" value="1"/>
</dbReference>
<dbReference type="PROSITE" id="PS50851">
    <property type="entry name" value="CHEW"/>
    <property type="match status" value="1"/>
</dbReference>
<dbReference type="Pfam" id="PF01584">
    <property type="entry name" value="CheW"/>
    <property type="match status" value="1"/>
</dbReference>
<dbReference type="RefSeq" id="WP_123212061.1">
    <property type="nucleotide sequence ID" value="NZ_RJVO01000005.1"/>
</dbReference>
<feature type="domain" description="HPt" evidence="16">
    <location>
        <begin position="1062"/>
        <end position="1168"/>
    </location>
</feature>
<dbReference type="InterPro" id="IPR036061">
    <property type="entry name" value="CheW-like_dom_sf"/>
</dbReference>
<evidence type="ECO:0000256" key="7">
    <source>
        <dbReference type="ARBA" id="ARBA00023012"/>
    </source>
</evidence>
<name>A0A3N0V8J3_9GAMM</name>
<comment type="caution">
    <text evidence="17">The sequence shown here is derived from an EMBL/GenBank/DDBJ whole genome shotgun (WGS) entry which is preliminary data.</text>
</comment>
<dbReference type="SMART" id="SM00073">
    <property type="entry name" value="HPT"/>
    <property type="match status" value="4"/>
</dbReference>
<feature type="domain" description="HPt" evidence="16">
    <location>
        <begin position="1285"/>
        <end position="1392"/>
    </location>
</feature>
<dbReference type="PANTHER" id="PTHR43395:SF8">
    <property type="entry name" value="HISTIDINE KINASE"/>
    <property type="match status" value="1"/>
</dbReference>
<dbReference type="InterPro" id="IPR004105">
    <property type="entry name" value="CheA-like_dim"/>
</dbReference>
<feature type="region of interest" description="Disordered" evidence="12">
    <location>
        <begin position="1031"/>
        <end position="1053"/>
    </location>
</feature>
<dbReference type="PROSITE" id="PS50894">
    <property type="entry name" value="HPT"/>
    <property type="match status" value="4"/>
</dbReference>
<dbReference type="InterPro" id="IPR004358">
    <property type="entry name" value="Sig_transdc_His_kin-like_C"/>
</dbReference>
<evidence type="ECO:0000256" key="2">
    <source>
        <dbReference type="ARBA" id="ARBA00012438"/>
    </source>
</evidence>
<gene>
    <name evidence="17" type="ORF">ED208_11535</name>
</gene>
<evidence type="ECO:0000256" key="9">
    <source>
        <dbReference type="PROSITE-ProRule" id="PRU00110"/>
    </source>
</evidence>
<evidence type="ECO:0000256" key="4">
    <source>
        <dbReference type="ARBA" id="ARBA00022553"/>
    </source>
</evidence>
<comment type="catalytic activity">
    <reaction evidence="1">
        <text>ATP + protein L-histidine = ADP + protein N-phospho-L-histidine.</text>
        <dbReference type="EC" id="2.7.13.3"/>
    </reaction>
</comment>
<evidence type="ECO:0000256" key="3">
    <source>
        <dbReference type="ARBA" id="ARBA00021495"/>
    </source>
</evidence>
<evidence type="ECO:0000256" key="12">
    <source>
        <dbReference type="SAM" id="MobiDB-lite"/>
    </source>
</evidence>
<dbReference type="InterPro" id="IPR001789">
    <property type="entry name" value="Sig_transdc_resp-reg_receiver"/>
</dbReference>
<organism evidence="17 18">
    <name type="scientific">Stagnimonas aquatica</name>
    <dbReference type="NCBI Taxonomy" id="2689987"/>
    <lineage>
        <taxon>Bacteria</taxon>
        <taxon>Pseudomonadati</taxon>
        <taxon>Pseudomonadota</taxon>
        <taxon>Gammaproteobacteria</taxon>
        <taxon>Nevskiales</taxon>
        <taxon>Nevskiaceae</taxon>
        <taxon>Stagnimonas</taxon>
    </lineage>
</organism>
<comment type="function">
    <text evidence="8">Involved in the transmission of sensory signals from the chemoreceptors to the flagellar motors. CheA is autophosphorylated; it can transfer its phosphate group to either CheB or CheY.</text>
</comment>
<keyword evidence="7" id="KW-0902">Two-component regulatory system</keyword>